<dbReference type="AlphaFoldDB" id="A0A5C6P3Z9"/>
<proteinExistence type="predicted"/>
<dbReference type="EMBL" id="RHFK02000007">
    <property type="protein sequence ID" value="TWW73649.1"/>
    <property type="molecule type" value="Genomic_DNA"/>
</dbReference>
<gene>
    <name evidence="2" type="ORF">D4764_15G0010430</name>
</gene>
<accession>A0A5C6P3Z9</accession>
<comment type="caution">
    <text evidence="2">The sequence shown here is derived from an EMBL/GenBank/DDBJ whole genome shotgun (WGS) entry which is preliminary data.</text>
</comment>
<evidence type="ECO:0000256" key="1">
    <source>
        <dbReference type="SAM" id="MobiDB-lite"/>
    </source>
</evidence>
<dbReference type="Proteomes" id="UP000324091">
    <property type="component" value="Chromosome 15"/>
</dbReference>
<reference evidence="2 3" key="1">
    <citation type="submission" date="2019-04" db="EMBL/GenBank/DDBJ databases">
        <title>Chromosome genome assembly for Takifugu flavidus.</title>
        <authorList>
            <person name="Xiao S."/>
        </authorList>
    </citation>
    <scope>NUCLEOTIDE SEQUENCE [LARGE SCALE GENOMIC DNA]</scope>
    <source>
        <strain evidence="2">HTHZ2018</strain>
        <tissue evidence="2">Muscle</tissue>
    </source>
</reference>
<protein>
    <submittedName>
        <fullName evidence="2">Uncharacterized protein</fullName>
    </submittedName>
</protein>
<feature type="region of interest" description="Disordered" evidence="1">
    <location>
        <begin position="1"/>
        <end position="25"/>
    </location>
</feature>
<evidence type="ECO:0000313" key="3">
    <source>
        <dbReference type="Proteomes" id="UP000324091"/>
    </source>
</evidence>
<sequence length="25" mass="2661">MPLEVEKRFDADPGGTAVQKMGVAN</sequence>
<name>A0A5C6P3Z9_9TELE</name>
<organism evidence="2 3">
    <name type="scientific">Takifugu flavidus</name>
    <name type="common">sansaifugu</name>
    <dbReference type="NCBI Taxonomy" id="433684"/>
    <lineage>
        <taxon>Eukaryota</taxon>
        <taxon>Metazoa</taxon>
        <taxon>Chordata</taxon>
        <taxon>Craniata</taxon>
        <taxon>Vertebrata</taxon>
        <taxon>Euteleostomi</taxon>
        <taxon>Actinopterygii</taxon>
        <taxon>Neopterygii</taxon>
        <taxon>Teleostei</taxon>
        <taxon>Neoteleostei</taxon>
        <taxon>Acanthomorphata</taxon>
        <taxon>Eupercaria</taxon>
        <taxon>Tetraodontiformes</taxon>
        <taxon>Tetradontoidea</taxon>
        <taxon>Tetraodontidae</taxon>
        <taxon>Takifugu</taxon>
    </lineage>
</organism>
<evidence type="ECO:0000313" key="2">
    <source>
        <dbReference type="EMBL" id="TWW73649.1"/>
    </source>
</evidence>
<keyword evidence="3" id="KW-1185">Reference proteome</keyword>
<feature type="compositionally biased region" description="Basic and acidic residues" evidence="1">
    <location>
        <begin position="1"/>
        <end position="11"/>
    </location>
</feature>